<dbReference type="InterPro" id="IPR028366">
    <property type="entry name" value="PhoU"/>
</dbReference>
<evidence type="ECO:0000313" key="10">
    <source>
        <dbReference type="EMBL" id="MBB5055375.1"/>
    </source>
</evidence>
<dbReference type="InterPro" id="IPR026022">
    <property type="entry name" value="PhoU_dom"/>
</dbReference>
<dbReference type="PIRSF" id="PIRSF003107">
    <property type="entry name" value="PhoU"/>
    <property type="match status" value="1"/>
</dbReference>
<dbReference type="EMBL" id="JACHIP010000001">
    <property type="protein sequence ID" value="MBB5055375.1"/>
    <property type="molecule type" value="Genomic_DNA"/>
</dbReference>
<dbReference type="InterPro" id="IPR038078">
    <property type="entry name" value="PhoU-like_sf"/>
</dbReference>
<dbReference type="Pfam" id="PF01895">
    <property type="entry name" value="PhoU"/>
    <property type="match status" value="2"/>
</dbReference>
<gene>
    <name evidence="10" type="ORF">HDF16_000044</name>
</gene>
<evidence type="ECO:0000256" key="1">
    <source>
        <dbReference type="ARBA" id="ARBA00004496"/>
    </source>
</evidence>
<dbReference type="GO" id="GO:0045936">
    <property type="term" value="P:negative regulation of phosphate metabolic process"/>
    <property type="evidence" value="ECO:0007669"/>
    <property type="project" value="InterPro"/>
</dbReference>
<dbReference type="PANTHER" id="PTHR42930">
    <property type="entry name" value="PHOSPHATE-SPECIFIC TRANSPORT SYSTEM ACCESSORY PROTEIN PHOU"/>
    <property type="match status" value="1"/>
</dbReference>
<dbReference type="FunFam" id="1.20.58.220:FF:000004">
    <property type="entry name" value="Phosphate-specific transport system accessory protein PhoU"/>
    <property type="match status" value="1"/>
</dbReference>
<evidence type="ECO:0000313" key="11">
    <source>
        <dbReference type="Proteomes" id="UP000540989"/>
    </source>
</evidence>
<evidence type="ECO:0000256" key="3">
    <source>
        <dbReference type="ARBA" id="ARBA00011738"/>
    </source>
</evidence>
<feature type="domain" description="PhoU" evidence="9">
    <location>
        <begin position="120"/>
        <end position="204"/>
    </location>
</feature>
<reference evidence="10 11" key="1">
    <citation type="submission" date="2020-08" db="EMBL/GenBank/DDBJ databases">
        <title>Genomic Encyclopedia of Type Strains, Phase IV (KMG-V): Genome sequencing to study the core and pangenomes of soil and plant-associated prokaryotes.</title>
        <authorList>
            <person name="Whitman W."/>
        </authorList>
    </citation>
    <scope>NUCLEOTIDE SEQUENCE [LARGE SCALE GENOMIC DNA]</scope>
    <source>
        <strain evidence="10 11">M8UP14</strain>
    </source>
</reference>
<feature type="domain" description="PhoU" evidence="9">
    <location>
        <begin position="18"/>
        <end position="103"/>
    </location>
</feature>
<comment type="subunit">
    <text evidence="3 8">Homodimer.</text>
</comment>
<dbReference type="PANTHER" id="PTHR42930:SF3">
    <property type="entry name" value="PHOSPHATE-SPECIFIC TRANSPORT SYSTEM ACCESSORY PROTEIN PHOU"/>
    <property type="match status" value="1"/>
</dbReference>
<comment type="similarity">
    <text evidence="2 8">Belongs to the PhoU family.</text>
</comment>
<dbReference type="GO" id="GO:0005737">
    <property type="term" value="C:cytoplasm"/>
    <property type="evidence" value="ECO:0007669"/>
    <property type="project" value="UniProtKB-SubCell"/>
</dbReference>
<comment type="caution">
    <text evidence="10">The sequence shown here is derived from an EMBL/GenBank/DDBJ whole genome shotgun (WGS) entry which is preliminary data.</text>
</comment>
<keyword evidence="5 8" id="KW-0963">Cytoplasm</keyword>
<evidence type="ECO:0000256" key="6">
    <source>
        <dbReference type="ARBA" id="ARBA00022592"/>
    </source>
</evidence>
<keyword evidence="4 8" id="KW-0813">Transport</keyword>
<dbReference type="GO" id="GO:0006817">
    <property type="term" value="P:phosphate ion transport"/>
    <property type="evidence" value="ECO:0007669"/>
    <property type="project" value="UniProtKB-KW"/>
</dbReference>
<dbReference type="RefSeq" id="WP_184213024.1">
    <property type="nucleotide sequence ID" value="NZ_JACHIP010000001.1"/>
</dbReference>
<evidence type="ECO:0000256" key="4">
    <source>
        <dbReference type="ARBA" id="ARBA00022448"/>
    </source>
</evidence>
<accession>A0A7W7Z8R1</accession>
<dbReference type="AlphaFoldDB" id="A0A7W7Z8R1"/>
<evidence type="ECO:0000259" key="9">
    <source>
        <dbReference type="Pfam" id="PF01895"/>
    </source>
</evidence>
<dbReference type="GO" id="GO:0030643">
    <property type="term" value="P:intracellular phosphate ion homeostasis"/>
    <property type="evidence" value="ECO:0007669"/>
    <property type="project" value="InterPro"/>
</dbReference>
<dbReference type="SUPFAM" id="SSF109755">
    <property type="entry name" value="PhoU-like"/>
    <property type="match status" value="1"/>
</dbReference>
<dbReference type="Gene3D" id="1.20.58.220">
    <property type="entry name" value="Phosphate transport system protein phou homolog 2, domain 2"/>
    <property type="match status" value="1"/>
</dbReference>
<dbReference type="Proteomes" id="UP000540989">
    <property type="component" value="Unassembled WGS sequence"/>
</dbReference>
<protein>
    <recommendedName>
        <fullName evidence="8">Phosphate-specific transport system accessory protein PhoU</fullName>
    </recommendedName>
</protein>
<evidence type="ECO:0000256" key="5">
    <source>
        <dbReference type="ARBA" id="ARBA00022490"/>
    </source>
</evidence>
<keyword evidence="6 8" id="KW-0592">Phosphate transport</keyword>
<dbReference type="NCBIfam" id="TIGR02135">
    <property type="entry name" value="phoU_full"/>
    <property type="match status" value="1"/>
</dbReference>
<name>A0A7W7Z8R1_9BACT</name>
<evidence type="ECO:0000256" key="7">
    <source>
        <dbReference type="ARBA" id="ARBA00056181"/>
    </source>
</evidence>
<organism evidence="10 11">
    <name type="scientific">Granulicella aggregans</name>
    <dbReference type="NCBI Taxonomy" id="474949"/>
    <lineage>
        <taxon>Bacteria</taxon>
        <taxon>Pseudomonadati</taxon>
        <taxon>Acidobacteriota</taxon>
        <taxon>Terriglobia</taxon>
        <taxon>Terriglobales</taxon>
        <taxon>Acidobacteriaceae</taxon>
        <taxon>Granulicella</taxon>
    </lineage>
</organism>
<comment type="function">
    <text evidence="7 8">Plays a role in the regulation of phosphate uptake.</text>
</comment>
<comment type="subcellular location">
    <subcellularLocation>
        <location evidence="1 8">Cytoplasm</location>
    </subcellularLocation>
</comment>
<evidence type="ECO:0000256" key="8">
    <source>
        <dbReference type="PIRNR" id="PIRNR003107"/>
    </source>
</evidence>
<evidence type="ECO:0000256" key="2">
    <source>
        <dbReference type="ARBA" id="ARBA00008107"/>
    </source>
</evidence>
<proteinExistence type="inferred from homology"/>
<keyword evidence="11" id="KW-1185">Reference proteome</keyword>
<sequence>MRVRFHQNLDDLKEKLLVMAGMAEQAIQRSIEAYSTRDLSICELVFRAEPSINRLEREIDQMALDLLAMEQPMAVDLRFILSVIRINADLERVGDQAVNIAVRVREMGAFANFDLPVDIPKLASLSSAMVRKSLQAFIEADADLAQSVLKMDDEVDEMNDAAFYSLSSLIKERPELTPQSLNALIISRNLERVGDHATNIAEDVIFWVRGADVRHIANVE</sequence>